<evidence type="ECO:0000313" key="3">
    <source>
        <dbReference type="Proteomes" id="UP001260072"/>
    </source>
</evidence>
<reference evidence="3" key="1">
    <citation type="submission" date="2023-07" db="EMBL/GenBank/DDBJ databases">
        <title>Description of three actinobacteria isolated from air of manufacturing shop in a pharmaceutical factory.</title>
        <authorList>
            <person name="Zhang D.-F."/>
        </authorList>
    </citation>
    <scope>NUCLEOTIDE SEQUENCE [LARGE SCALE GENOMIC DNA]</scope>
    <source>
        <strain evidence="3">CCTCC AB 2011122</strain>
    </source>
</reference>
<evidence type="ECO:0000313" key="2">
    <source>
        <dbReference type="EMBL" id="MDR5693270.1"/>
    </source>
</evidence>
<organism evidence="2 3">
    <name type="scientific">Agromyces indicus</name>
    <dbReference type="NCBI Taxonomy" id="758919"/>
    <lineage>
        <taxon>Bacteria</taxon>
        <taxon>Bacillati</taxon>
        <taxon>Actinomycetota</taxon>
        <taxon>Actinomycetes</taxon>
        <taxon>Micrococcales</taxon>
        <taxon>Microbacteriaceae</taxon>
        <taxon>Agromyces</taxon>
    </lineage>
</organism>
<comment type="caution">
    <text evidence="2">The sequence shown here is derived from an EMBL/GenBank/DDBJ whole genome shotgun (WGS) entry which is preliminary data.</text>
</comment>
<keyword evidence="3" id="KW-1185">Reference proteome</keyword>
<feature type="transmembrane region" description="Helical" evidence="1">
    <location>
        <begin position="131"/>
        <end position="153"/>
    </location>
</feature>
<protein>
    <submittedName>
        <fullName evidence="2">Uncharacterized protein</fullName>
    </submittedName>
</protein>
<accession>A0ABU1FPQ3</accession>
<feature type="transmembrane region" description="Helical" evidence="1">
    <location>
        <begin position="182"/>
        <end position="206"/>
    </location>
</feature>
<feature type="transmembrane region" description="Helical" evidence="1">
    <location>
        <begin position="47"/>
        <end position="67"/>
    </location>
</feature>
<feature type="transmembrane region" description="Helical" evidence="1">
    <location>
        <begin position="87"/>
        <end position="111"/>
    </location>
</feature>
<dbReference type="EMBL" id="JAVKGS010000004">
    <property type="protein sequence ID" value="MDR5693270.1"/>
    <property type="molecule type" value="Genomic_DNA"/>
</dbReference>
<evidence type="ECO:0000256" key="1">
    <source>
        <dbReference type="SAM" id="Phobius"/>
    </source>
</evidence>
<keyword evidence="1" id="KW-0472">Membrane</keyword>
<dbReference type="Proteomes" id="UP001260072">
    <property type="component" value="Unassembled WGS sequence"/>
</dbReference>
<feature type="transmembrane region" description="Helical" evidence="1">
    <location>
        <begin position="19"/>
        <end position="41"/>
    </location>
</feature>
<sequence>MAGVAAGERIAGAVARHPLAWGAAWSLSFGALLVVALVADWPAWADAIVLTAMVGPSLAATVTVLHATPRRHFDEMSSVFGHFAVRYAALVIGVVAWSASVVVGAAISQAIQLAAEGREDEILGTGVDVMLFLVPILVALLWAAFVLRCAWFLGRVRGWGEVPASDRVPPAMLASRPALRRTVIGLAHPGLFSATGLVVAVMLPALQGTHELVL</sequence>
<proteinExistence type="predicted"/>
<keyword evidence="1" id="KW-1133">Transmembrane helix</keyword>
<name>A0ABU1FPQ3_9MICO</name>
<dbReference type="RefSeq" id="WP_310521567.1">
    <property type="nucleotide sequence ID" value="NZ_BAABBS010000003.1"/>
</dbReference>
<keyword evidence="1" id="KW-0812">Transmembrane</keyword>
<gene>
    <name evidence="2" type="ORF">RH861_14445</name>
</gene>